<sequence length="433" mass="49153">MKFSGALIDMIGDFASINRSPDIKGNSERNLKRLSVSSAGVAPLQPSARPRFDRRHSLNLAVGVSDEIPPFNSNYRRLQHQAFSYGYHSDVDNSQKSTNRRSSSPVISASQGTLHSKLLDIKGKKGLLSTMLEDEEEQDDEGDEKAAKMENEQNYMENSCIKQKNDEQSKDVNGKEIRSCDVIHEQDHSSTTIKTKKNSIRKVAKKLMMRKSTVDKDPSNSKQDSVNKGESPKNERPSMLAETTERRVSTELAKCLGNLPRSEFSEQKAEERNPPLVENPMRHDMTSSFRRKVFSLRKWKTLMSKDELSRHNDDDDDESSPENNTKTQRILHFPNILRRQKVQQSQLSEQCRRPKSVHTAEVTEVGTVSSTKLERSPQKVANDEQCHCEIPLTDTEKPSKFVHQGSIVLINDDAIVSIFDAKHQSTNKEVRYL</sequence>
<dbReference type="AlphaFoldDB" id="A0ABD6E6A9"/>
<feature type="region of interest" description="Disordered" evidence="1">
    <location>
        <begin position="306"/>
        <end position="332"/>
    </location>
</feature>
<evidence type="ECO:0000313" key="2">
    <source>
        <dbReference type="EMBL" id="MFH4974757.1"/>
    </source>
</evidence>
<reference evidence="2 3" key="1">
    <citation type="submission" date="2024-08" db="EMBL/GenBank/DDBJ databases">
        <title>Gnathostoma spinigerum genome.</title>
        <authorList>
            <person name="Gonzalez-Bertolin B."/>
            <person name="Monzon S."/>
            <person name="Zaballos A."/>
            <person name="Jimenez P."/>
            <person name="Dekumyoy P."/>
            <person name="Varona S."/>
            <person name="Cuesta I."/>
            <person name="Sumanam S."/>
            <person name="Adisakwattana P."/>
            <person name="Gasser R.B."/>
            <person name="Hernandez-Gonzalez A."/>
            <person name="Young N.D."/>
            <person name="Perteguer M.J."/>
        </authorList>
    </citation>
    <scope>NUCLEOTIDE SEQUENCE [LARGE SCALE GENOMIC DNA]</scope>
    <source>
        <strain evidence="2">AL3</strain>
        <tissue evidence="2">Liver</tissue>
    </source>
</reference>
<feature type="region of interest" description="Disordered" evidence="1">
    <location>
        <begin position="132"/>
        <end position="282"/>
    </location>
</feature>
<proteinExistence type="predicted"/>
<organism evidence="2 3">
    <name type="scientific">Gnathostoma spinigerum</name>
    <dbReference type="NCBI Taxonomy" id="75299"/>
    <lineage>
        <taxon>Eukaryota</taxon>
        <taxon>Metazoa</taxon>
        <taxon>Ecdysozoa</taxon>
        <taxon>Nematoda</taxon>
        <taxon>Chromadorea</taxon>
        <taxon>Rhabditida</taxon>
        <taxon>Spirurina</taxon>
        <taxon>Gnathostomatomorpha</taxon>
        <taxon>Gnathostomatoidea</taxon>
        <taxon>Gnathostomatidae</taxon>
        <taxon>Gnathostoma</taxon>
    </lineage>
</organism>
<comment type="caution">
    <text evidence="2">The sequence shown here is derived from an EMBL/GenBank/DDBJ whole genome shotgun (WGS) entry which is preliminary data.</text>
</comment>
<protein>
    <submittedName>
        <fullName evidence="2">Uncharacterized protein</fullName>
    </submittedName>
</protein>
<dbReference type="EMBL" id="JBGFUD010000550">
    <property type="protein sequence ID" value="MFH4974757.1"/>
    <property type="molecule type" value="Genomic_DNA"/>
</dbReference>
<feature type="compositionally biased region" description="Acidic residues" evidence="1">
    <location>
        <begin position="132"/>
        <end position="143"/>
    </location>
</feature>
<feature type="compositionally biased region" description="Basic and acidic residues" evidence="1">
    <location>
        <begin position="163"/>
        <end position="188"/>
    </location>
</feature>
<accession>A0ABD6E6A9</accession>
<keyword evidence="3" id="KW-1185">Reference proteome</keyword>
<dbReference type="Proteomes" id="UP001608902">
    <property type="component" value="Unassembled WGS sequence"/>
</dbReference>
<evidence type="ECO:0000256" key="1">
    <source>
        <dbReference type="SAM" id="MobiDB-lite"/>
    </source>
</evidence>
<gene>
    <name evidence="2" type="ORF">AB6A40_001466</name>
</gene>
<feature type="compositionally biased region" description="Basic residues" evidence="1">
    <location>
        <begin position="194"/>
        <end position="209"/>
    </location>
</feature>
<feature type="region of interest" description="Disordered" evidence="1">
    <location>
        <begin position="89"/>
        <end position="111"/>
    </location>
</feature>
<feature type="compositionally biased region" description="Polar residues" evidence="1">
    <location>
        <begin position="92"/>
        <end position="111"/>
    </location>
</feature>
<name>A0ABD6E6A9_9BILA</name>
<evidence type="ECO:0000313" key="3">
    <source>
        <dbReference type="Proteomes" id="UP001608902"/>
    </source>
</evidence>
<feature type="compositionally biased region" description="Basic and acidic residues" evidence="1">
    <location>
        <begin position="263"/>
        <end position="273"/>
    </location>
</feature>
<feature type="compositionally biased region" description="Polar residues" evidence="1">
    <location>
        <begin position="152"/>
        <end position="162"/>
    </location>
</feature>
<feature type="compositionally biased region" description="Basic and acidic residues" evidence="1">
    <location>
        <begin position="212"/>
        <end position="236"/>
    </location>
</feature>